<protein>
    <recommendedName>
        <fullName evidence="3">Nucleotidyltransferase family protein</fullName>
    </recommendedName>
</protein>
<reference evidence="1 2" key="1">
    <citation type="journal article" date="2016" name="Nat. Commun.">
        <title>Thousands of microbial genomes shed light on interconnected biogeochemical processes in an aquifer system.</title>
        <authorList>
            <person name="Anantharaman K."/>
            <person name="Brown C.T."/>
            <person name="Hug L.A."/>
            <person name="Sharon I."/>
            <person name="Castelle C.J."/>
            <person name="Probst A.J."/>
            <person name="Thomas B.C."/>
            <person name="Singh A."/>
            <person name="Wilkins M.J."/>
            <person name="Karaoz U."/>
            <person name="Brodie E.L."/>
            <person name="Williams K.H."/>
            <person name="Hubbard S.S."/>
            <person name="Banfield J.F."/>
        </authorList>
    </citation>
    <scope>NUCLEOTIDE SEQUENCE [LARGE SCALE GENOMIC DNA]</scope>
</reference>
<dbReference type="Pfam" id="PF14907">
    <property type="entry name" value="NTP_transf_5"/>
    <property type="match status" value="1"/>
</dbReference>
<evidence type="ECO:0008006" key="3">
    <source>
        <dbReference type="Google" id="ProtNLM"/>
    </source>
</evidence>
<dbReference type="Proteomes" id="UP000178797">
    <property type="component" value="Unassembled WGS sequence"/>
</dbReference>
<gene>
    <name evidence="1" type="ORF">A2W05_08420</name>
</gene>
<sequence>MEKESFFSLDPSHQLILLCSRIKVDEKEKKVFEKIIESEEFDWNKILDDAFKNSTLPFIYFHLKGLGLFPKIPGDIRDKLEKFHHFNTARNAWILLSLEKLSETFNRNKIPFLLIQGSCLLADVYSNPSLRYLSDIDVLIREDKLSGIEDILAPLGWVMSNYPGDRDWCLKNLNHFPLFYREKEPVALEIHFKLPYPEGKEELDCSWIWEKTCKKEIRSSVVYIPSPESMILQLSMHISKKSHINDLTMLLRHCCDISAILERYGEEGIDIDALVSTASSAGLSDALYHSIKVSNSIIGADFLDRIIRRISKDVSREIKEFSEFVSSCLTQADKSVKIPLDGMEQFFSQNGISNKIKFVFKNIFLPPLDFMEKEYGISKFENRIYIYYLLRPFFLIKKFSWTRVVMAYRIARMKK</sequence>
<dbReference type="InterPro" id="IPR039498">
    <property type="entry name" value="NTP_transf_5"/>
</dbReference>
<comment type="caution">
    <text evidence="1">The sequence shown here is derived from an EMBL/GenBank/DDBJ whole genome shotgun (WGS) entry which is preliminary data.</text>
</comment>
<dbReference type="EMBL" id="MGDE01000009">
    <property type="protein sequence ID" value="OGL47814.1"/>
    <property type="molecule type" value="Genomic_DNA"/>
</dbReference>
<organism evidence="1 2">
    <name type="scientific">Candidatus Schekmanbacteria bacterium RBG_16_38_10</name>
    <dbReference type="NCBI Taxonomy" id="1817879"/>
    <lineage>
        <taxon>Bacteria</taxon>
        <taxon>Candidatus Schekmaniibacteriota</taxon>
    </lineage>
</organism>
<name>A0A1F7S3I5_9BACT</name>
<accession>A0A1F7S3I5</accession>
<evidence type="ECO:0000313" key="1">
    <source>
        <dbReference type="EMBL" id="OGL47814.1"/>
    </source>
</evidence>
<evidence type="ECO:0000313" key="2">
    <source>
        <dbReference type="Proteomes" id="UP000178797"/>
    </source>
</evidence>
<proteinExistence type="predicted"/>
<dbReference type="AlphaFoldDB" id="A0A1F7S3I5"/>